<evidence type="ECO:0000256" key="4">
    <source>
        <dbReference type="ARBA" id="ARBA00022968"/>
    </source>
</evidence>
<comment type="similarity">
    <text evidence="2">Belongs to the X(+)/potassium ATPases subunit beta family.</text>
</comment>
<dbReference type="GO" id="GO:0016020">
    <property type="term" value="C:membrane"/>
    <property type="evidence" value="ECO:0007669"/>
    <property type="project" value="UniProtKB-SubCell"/>
</dbReference>
<dbReference type="InterPro" id="IPR000402">
    <property type="entry name" value="Na/K_ATPase_sub_beta"/>
</dbReference>
<keyword evidence="9" id="KW-1185">Reference proteome</keyword>
<sequence length="262" mass="29712">MALKNFCYNPDKKSVLGRTAKSWLLIFVFYLIFFSLLICFFMGMMSVFMYSYIKVDIPSLTGKQSLLRLSPGITALPRIRIEDSFIQLTKRAGSSRNTDYLNAINNFLLIYENQDVQTCNNPLDANERSCKFNTNSLGNCKNPAEALSKMNPCFYLKLNKIYGWIPDYKNETKKITVTCTGLNPLDTQLLGKPVYYPSAGGDGGEIPSVFFPYLGRKDYQPPIVAVQFPEMKKNVLIIVECSLHNVAVDEEMKVSFEIAFDT</sequence>
<keyword evidence="6 7" id="KW-0472">Membrane</keyword>
<feature type="transmembrane region" description="Helical" evidence="7">
    <location>
        <begin position="23"/>
        <end position="53"/>
    </location>
</feature>
<dbReference type="EMBL" id="JBJKFK010002051">
    <property type="protein sequence ID" value="KAL3311723.1"/>
    <property type="molecule type" value="Genomic_DNA"/>
</dbReference>
<evidence type="ECO:0000313" key="9">
    <source>
        <dbReference type="Proteomes" id="UP001626550"/>
    </source>
</evidence>
<dbReference type="InterPro" id="IPR038702">
    <property type="entry name" value="Na/K_ATPase_sub_beta_sf"/>
</dbReference>
<keyword evidence="3 7" id="KW-0812">Transmembrane</keyword>
<dbReference type="AlphaFoldDB" id="A0ABD2PW97"/>
<accession>A0ABD2PW97</accession>
<dbReference type="Pfam" id="PF00287">
    <property type="entry name" value="Na_K-ATPase"/>
    <property type="match status" value="1"/>
</dbReference>
<dbReference type="PANTHER" id="PTHR11523:SF28">
    <property type="entry name" value="NA_K-ATPASE BETA SUBUNIT ISOFORM 4-RELATED"/>
    <property type="match status" value="1"/>
</dbReference>
<evidence type="ECO:0000256" key="2">
    <source>
        <dbReference type="ARBA" id="ARBA00005876"/>
    </source>
</evidence>
<comment type="caution">
    <text evidence="8">The sequence shown here is derived from an EMBL/GenBank/DDBJ whole genome shotgun (WGS) entry which is preliminary data.</text>
</comment>
<proteinExistence type="inferred from homology"/>
<keyword evidence="5 7" id="KW-1133">Transmembrane helix</keyword>
<evidence type="ECO:0000256" key="6">
    <source>
        <dbReference type="ARBA" id="ARBA00023136"/>
    </source>
</evidence>
<dbReference type="Gene3D" id="2.60.40.1660">
    <property type="entry name" value="Na, k-atpase alpha subunit"/>
    <property type="match status" value="1"/>
</dbReference>
<gene>
    <name evidence="8" type="primary">ATP1B1_3</name>
    <name evidence="8" type="ORF">Ciccas_009694</name>
</gene>
<evidence type="ECO:0000256" key="1">
    <source>
        <dbReference type="ARBA" id="ARBA00004606"/>
    </source>
</evidence>
<name>A0ABD2PW97_9PLAT</name>
<evidence type="ECO:0000256" key="5">
    <source>
        <dbReference type="ARBA" id="ARBA00022989"/>
    </source>
</evidence>
<reference evidence="8 9" key="1">
    <citation type="submission" date="2024-11" db="EMBL/GenBank/DDBJ databases">
        <title>Adaptive evolution of stress response genes in parasites aligns with host niche diversity.</title>
        <authorList>
            <person name="Hahn C."/>
            <person name="Resl P."/>
        </authorList>
    </citation>
    <scope>NUCLEOTIDE SEQUENCE [LARGE SCALE GENOMIC DNA]</scope>
    <source>
        <strain evidence="8">EGGRZ-B1_66</strain>
        <tissue evidence="8">Body</tissue>
    </source>
</reference>
<dbReference type="Proteomes" id="UP001626550">
    <property type="component" value="Unassembled WGS sequence"/>
</dbReference>
<keyword evidence="4" id="KW-0735">Signal-anchor</keyword>
<organism evidence="8 9">
    <name type="scientific">Cichlidogyrus casuarinus</name>
    <dbReference type="NCBI Taxonomy" id="1844966"/>
    <lineage>
        <taxon>Eukaryota</taxon>
        <taxon>Metazoa</taxon>
        <taxon>Spiralia</taxon>
        <taxon>Lophotrochozoa</taxon>
        <taxon>Platyhelminthes</taxon>
        <taxon>Monogenea</taxon>
        <taxon>Monopisthocotylea</taxon>
        <taxon>Dactylogyridea</taxon>
        <taxon>Ancyrocephalidae</taxon>
        <taxon>Cichlidogyrus</taxon>
    </lineage>
</organism>
<evidence type="ECO:0000256" key="7">
    <source>
        <dbReference type="SAM" id="Phobius"/>
    </source>
</evidence>
<evidence type="ECO:0000313" key="8">
    <source>
        <dbReference type="EMBL" id="KAL3311723.1"/>
    </source>
</evidence>
<evidence type="ECO:0000256" key="3">
    <source>
        <dbReference type="ARBA" id="ARBA00022692"/>
    </source>
</evidence>
<comment type="subcellular location">
    <subcellularLocation>
        <location evidence="1">Membrane</location>
        <topology evidence="1">Single-pass type II membrane protein</topology>
    </subcellularLocation>
</comment>
<dbReference type="PANTHER" id="PTHR11523">
    <property type="entry name" value="SODIUM/POTASSIUM-DEPENDENT ATPASE BETA SUBUNIT"/>
    <property type="match status" value="1"/>
</dbReference>
<protein>
    <submittedName>
        <fullName evidence="8">Atp1b1p</fullName>
    </submittedName>
</protein>